<gene>
    <name evidence="2" type="ORF">ACFOUO_08650</name>
</gene>
<name>A0ABV8JE47_9BACL</name>
<feature type="compositionally biased region" description="Basic and acidic residues" evidence="1">
    <location>
        <begin position="1"/>
        <end position="14"/>
    </location>
</feature>
<dbReference type="EMBL" id="JBHSAP010000009">
    <property type="protein sequence ID" value="MFC4076879.1"/>
    <property type="molecule type" value="Genomic_DNA"/>
</dbReference>
<evidence type="ECO:0000256" key="1">
    <source>
        <dbReference type="SAM" id="MobiDB-lite"/>
    </source>
</evidence>
<feature type="region of interest" description="Disordered" evidence="1">
    <location>
        <begin position="1"/>
        <end position="62"/>
    </location>
</feature>
<accession>A0ABV8JE47</accession>
<protein>
    <submittedName>
        <fullName evidence="2">Uncharacterized protein</fullName>
    </submittedName>
</protein>
<reference evidence="3" key="1">
    <citation type="journal article" date="2019" name="Int. J. Syst. Evol. Microbiol.">
        <title>The Global Catalogue of Microorganisms (GCM) 10K type strain sequencing project: providing services to taxonomists for standard genome sequencing and annotation.</title>
        <authorList>
            <consortium name="The Broad Institute Genomics Platform"/>
            <consortium name="The Broad Institute Genome Sequencing Center for Infectious Disease"/>
            <person name="Wu L."/>
            <person name="Ma J."/>
        </authorList>
    </citation>
    <scope>NUCLEOTIDE SEQUENCE [LARGE SCALE GENOMIC DNA]</scope>
    <source>
        <strain evidence="3">IBRC-M 10813</strain>
    </source>
</reference>
<feature type="compositionally biased region" description="Basic residues" evidence="1">
    <location>
        <begin position="53"/>
        <end position="62"/>
    </location>
</feature>
<comment type="caution">
    <text evidence="2">The sequence shown here is derived from an EMBL/GenBank/DDBJ whole genome shotgun (WGS) entry which is preliminary data.</text>
</comment>
<proteinExistence type="predicted"/>
<dbReference type="Proteomes" id="UP001595843">
    <property type="component" value="Unassembled WGS sequence"/>
</dbReference>
<dbReference type="RefSeq" id="WP_380704214.1">
    <property type="nucleotide sequence ID" value="NZ_JBHSAP010000009.1"/>
</dbReference>
<sequence length="62" mass="6978">MKPKDPQMKPRMEPKNLTSFVGEDEPGTQVTDAIQETLGPTPDGDVPEQTNRDKKKQPSRRT</sequence>
<keyword evidence="3" id="KW-1185">Reference proteome</keyword>
<organism evidence="2 3">
    <name type="scientific">Salinithrix halophila</name>
    <dbReference type="NCBI Taxonomy" id="1485204"/>
    <lineage>
        <taxon>Bacteria</taxon>
        <taxon>Bacillati</taxon>
        <taxon>Bacillota</taxon>
        <taxon>Bacilli</taxon>
        <taxon>Bacillales</taxon>
        <taxon>Thermoactinomycetaceae</taxon>
        <taxon>Salinithrix</taxon>
    </lineage>
</organism>
<evidence type="ECO:0000313" key="2">
    <source>
        <dbReference type="EMBL" id="MFC4076879.1"/>
    </source>
</evidence>
<evidence type="ECO:0000313" key="3">
    <source>
        <dbReference type="Proteomes" id="UP001595843"/>
    </source>
</evidence>